<reference evidence="1" key="1">
    <citation type="submission" date="2014-09" db="EMBL/GenBank/DDBJ databases">
        <authorList>
            <person name="Magalhaes I.L.F."/>
            <person name="Oliveira U."/>
            <person name="Santos F.R."/>
            <person name="Vidigal T.H.D.A."/>
            <person name="Brescovit A.D."/>
            <person name="Santos A.J."/>
        </authorList>
    </citation>
    <scope>NUCLEOTIDE SEQUENCE</scope>
    <source>
        <tissue evidence="1">Shoot tissue taken approximately 20 cm above the soil surface</tissue>
    </source>
</reference>
<dbReference type="EMBL" id="GBRH01205164">
    <property type="protein sequence ID" value="JAD92731.1"/>
    <property type="molecule type" value="Transcribed_RNA"/>
</dbReference>
<accession>A0A0A9DY50</accession>
<dbReference type="AlphaFoldDB" id="A0A0A9DY50"/>
<proteinExistence type="predicted"/>
<organism evidence="1">
    <name type="scientific">Arundo donax</name>
    <name type="common">Giant reed</name>
    <name type="synonym">Donax arundinaceus</name>
    <dbReference type="NCBI Taxonomy" id="35708"/>
    <lineage>
        <taxon>Eukaryota</taxon>
        <taxon>Viridiplantae</taxon>
        <taxon>Streptophyta</taxon>
        <taxon>Embryophyta</taxon>
        <taxon>Tracheophyta</taxon>
        <taxon>Spermatophyta</taxon>
        <taxon>Magnoliopsida</taxon>
        <taxon>Liliopsida</taxon>
        <taxon>Poales</taxon>
        <taxon>Poaceae</taxon>
        <taxon>PACMAD clade</taxon>
        <taxon>Arundinoideae</taxon>
        <taxon>Arundineae</taxon>
        <taxon>Arundo</taxon>
    </lineage>
</organism>
<sequence length="97" mass="11087">MATLAMAENESIVCDGVWCNSSPRHFIQNNCSFPCHSMVAQNMHKCIINNDINMETSIHHPFMNFQNHIQSPAFRTCLQHLSVSQRGWSESSRSHLI</sequence>
<evidence type="ECO:0000313" key="1">
    <source>
        <dbReference type="EMBL" id="JAD92731.1"/>
    </source>
</evidence>
<name>A0A0A9DY50_ARUDO</name>
<protein>
    <submittedName>
        <fullName evidence="1">Uncharacterized protein</fullName>
    </submittedName>
</protein>
<reference evidence="1" key="2">
    <citation type="journal article" date="2015" name="Data Brief">
        <title>Shoot transcriptome of the giant reed, Arundo donax.</title>
        <authorList>
            <person name="Barrero R.A."/>
            <person name="Guerrero F.D."/>
            <person name="Moolhuijzen P."/>
            <person name="Goolsby J.A."/>
            <person name="Tidwell J."/>
            <person name="Bellgard S.E."/>
            <person name="Bellgard M.I."/>
        </authorList>
    </citation>
    <scope>NUCLEOTIDE SEQUENCE</scope>
    <source>
        <tissue evidence="1">Shoot tissue taken approximately 20 cm above the soil surface</tissue>
    </source>
</reference>